<dbReference type="EMBL" id="PCWS01000001">
    <property type="protein sequence ID" value="PIR09002.1"/>
    <property type="molecule type" value="Genomic_DNA"/>
</dbReference>
<dbReference type="Proteomes" id="UP000230707">
    <property type="component" value="Unassembled WGS sequence"/>
</dbReference>
<gene>
    <name evidence="1" type="ORF">COV53_00015</name>
</gene>
<evidence type="ECO:0000313" key="2">
    <source>
        <dbReference type="Proteomes" id="UP000230707"/>
    </source>
</evidence>
<evidence type="ECO:0000313" key="1">
    <source>
        <dbReference type="EMBL" id="PIR09002.1"/>
    </source>
</evidence>
<sequence>MKQAGKKQKYCYRIPKYPLRAFMAYFYLIDQSNNKLFYPNTQIFTKVSEIADEAYFLEENLNSTNNFTVSDKVIIMPIILDRLYPLEERFWQKPTIHYDYSDRISMFIKILDNYYMYKLIVTPMRSKNKTQFVAAVPFFISTLDKNLEQFMLYSDFPVDESSKYAAIYELQKPLFLNWQTGEVEKINQPKVDLKKN</sequence>
<reference evidence="1 2" key="1">
    <citation type="submission" date="2017-09" db="EMBL/GenBank/DDBJ databases">
        <title>Depth-based differentiation of microbial function through sediment-hosted aquifers and enrichment of novel symbionts in the deep terrestrial subsurface.</title>
        <authorList>
            <person name="Probst A.J."/>
            <person name="Ladd B."/>
            <person name="Jarett J.K."/>
            <person name="Geller-Mcgrath D.E."/>
            <person name="Sieber C.M."/>
            <person name="Emerson J.B."/>
            <person name="Anantharaman K."/>
            <person name="Thomas B.C."/>
            <person name="Malmstrom R."/>
            <person name="Stieglmeier M."/>
            <person name="Klingl A."/>
            <person name="Woyke T."/>
            <person name="Ryan C.M."/>
            <person name="Banfield J.F."/>
        </authorList>
    </citation>
    <scope>NUCLEOTIDE SEQUENCE [LARGE SCALE GENOMIC DNA]</scope>
    <source>
        <strain evidence="1">CG11_big_fil_rev_8_21_14_0_20_37_11</strain>
    </source>
</reference>
<accession>A0A2H0NJF7</accession>
<dbReference type="AlphaFoldDB" id="A0A2H0NJF7"/>
<organism evidence="1 2">
    <name type="scientific">Candidatus Gottesmanbacteria bacterium CG11_big_fil_rev_8_21_14_0_20_37_11</name>
    <dbReference type="NCBI Taxonomy" id="1974575"/>
    <lineage>
        <taxon>Bacteria</taxon>
        <taxon>Candidatus Gottesmaniibacteriota</taxon>
    </lineage>
</organism>
<proteinExistence type="predicted"/>
<protein>
    <submittedName>
        <fullName evidence="1">Uncharacterized protein</fullName>
    </submittedName>
</protein>
<comment type="caution">
    <text evidence="1">The sequence shown here is derived from an EMBL/GenBank/DDBJ whole genome shotgun (WGS) entry which is preliminary data.</text>
</comment>
<name>A0A2H0NJF7_9BACT</name>